<feature type="transmembrane region" description="Helical" evidence="7">
    <location>
        <begin position="331"/>
        <end position="350"/>
    </location>
</feature>
<comment type="subcellular location">
    <subcellularLocation>
        <location evidence="1">Cell membrane</location>
        <topology evidence="1">Multi-pass membrane protein</topology>
    </subcellularLocation>
</comment>
<feature type="transmembrane region" description="Helical" evidence="7">
    <location>
        <begin position="56"/>
        <end position="75"/>
    </location>
</feature>
<dbReference type="InterPro" id="IPR011701">
    <property type="entry name" value="MFS"/>
</dbReference>
<gene>
    <name evidence="9" type="ORF">C8N24_1346</name>
</gene>
<dbReference type="PANTHER" id="PTHR42718">
    <property type="entry name" value="MAJOR FACILITATOR SUPERFAMILY MULTIDRUG TRANSPORTER MFSC"/>
    <property type="match status" value="1"/>
</dbReference>
<feature type="transmembrane region" description="Helical" evidence="7">
    <location>
        <begin position="139"/>
        <end position="160"/>
    </location>
</feature>
<dbReference type="Pfam" id="PF07690">
    <property type="entry name" value="MFS_1"/>
    <property type="match status" value="1"/>
</dbReference>
<name>A0A660LF29_9ACTN</name>
<dbReference type="InterPro" id="IPR020846">
    <property type="entry name" value="MFS_dom"/>
</dbReference>
<dbReference type="AlphaFoldDB" id="A0A660LF29"/>
<dbReference type="PANTHER" id="PTHR42718:SF49">
    <property type="entry name" value="EXPORT PROTEIN"/>
    <property type="match status" value="1"/>
</dbReference>
<evidence type="ECO:0000313" key="10">
    <source>
        <dbReference type="Proteomes" id="UP000278962"/>
    </source>
</evidence>
<keyword evidence="6 7" id="KW-0472">Membrane</keyword>
<feature type="transmembrane region" description="Helical" evidence="7">
    <location>
        <begin position="403"/>
        <end position="423"/>
    </location>
</feature>
<dbReference type="Gene3D" id="1.20.1720.10">
    <property type="entry name" value="Multidrug resistance protein D"/>
    <property type="match status" value="1"/>
</dbReference>
<dbReference type="NCBIfam" id="TIGR00711">
    <property type="entry name" value="efflux_EmrB"/>
    <property type="match status" value="1"/>
</dbReference>
<feature type="transmembrane region" description="Helical" evidence="7">
    <location>
        <begin position="296"/>
        <end position="319"/>
    </location>
</feature>
<feature type="domain" description="Major facilitator superfamily (MFS) profile" evidence="8">
    <location>
        <begin position="14"/>
        <end position="458"/>
    </location>
</feature>
<dbReference type="InterPro" id="IPR004638">
    <property type="entry name" value="EmrB-like"/>
</dbReference>
<feature type="transmembrane region" description="Helical" evidence="7">
    <location>
        <begin position="268"/>
        <end position="290"/>
    </location>
</feature>
<dbReference type="Gene3D" id="1.20.1250.20">
    <property type="entry name" value="MFS general substrate transporter like domains"/>
    <property type="match status" value="1"/>
</dbReference>
<evidence type="ECO:0000256" key="3">
    <source>
        <dbReference type="ARBA" id="ARBA00022475"/>
    </source>
</evidence>
<evidence type="ECO:0000256" key="7">
    <source>
        <dbReference type="SAM" id="Phobius"/>
    </source>
</evidence>
<protein>
    <submittedName>
        <fullName evidence="9">EmrB/QacA subfamily drug resistance transporter</fullName>
    </submittedName>
</protein>
<evidence type="ECO:0000256" key="4">
    <source>
        <dbReference type="ARBA" id="ARBA00022692"/>
    </source>
</evidence>
<feature type="transmembrane region" description="Helical" evidence="7">
    <location>
        <begin position="356"/>
        <end position="382"/>
    </location>
</feature>
<keyword evidence="4 7" id="KW-0812">Transmembrane</keyword>
<dbReference type="GO" id="GO:0022857">
    <property type="term" value="F:transmembrane transporter activity"/>
    <property type="evidence" value="ECO:0007669"/>
    <property type="project" value="InterPro"/>
</dbReference>
<keyword evidence="3" id="KW-1003">Cell membrane</keyword>
<feature type="transmembrane region" description="Helical" evidence="7">
    <location>
        <begin position="166"/>
        <end position="187"/>
    </location>
</feature>
<sequence>MAHNMLGSQRKWWTLVAVCLGTFMLLLDVTIVIVALPDIRTDLGARVSDVQWIVDAYALSLAALLLTAGSLADLLGRRRVYVAGLALFTAASALCGLAQSPLMLILSRAVQGVGGAVMFSTALALLAQTFHGRERGTAFGIWGAVTGISTALGPVLGGVLTSGLSWHWIFLVNLPVGIAAIIITLRAVEEVRPEHARRIDVPGVAVFTAGLLSLVYGLIRASDHGWTDGLVVGCLVGAMVLLAAFPLVERAVPHPMLDLALFRKPTFVGGLVAAFGMNGSLFAIMLYLVLYLQDQLGYTALETGLRIMLITGATLLTAIPAGRLADRYPRLLIAPGLALVGAGLLLMRGLDADTSWTHLIPGFVVAGLGSGLVNPTLASTAVGVVQPRFAGMASGINTTARQVGIAASVAALGSILAAHQRGASAGSFASGLDELLLIVALVAFVAAAFAAVLIRPRDLVAVSR</sequence>
<feature type="transmembrane region" description="Helical" evidence="7">
    <location>
        <begin position="12"/>
        <end position="36"/>
    </location>
</feature>
<dbReference type="SUPFAM" id="SSF103473">
    <property type="entry name" value="MFS general substrate transporter"/>
    <property type="match status" value="1"/>
</dbReference>
<dbReference type="PRINTS" id="PR01036">
    <property type="entry name" value="TCRTETB"/>
</dbReference>
<feature type="transmembrane region" description="Helical" evidence="7">
    <location>
        <begin position="105"/>
        <end position="127"/>
    </location>
</feature>
<dbReference type="EMBL" id="RBIL01000001">
    <property type="protein sequence ID" value="RKQ91524.1"/>
    <property type="molecule type" value="Genomic_DNA"/>
</dbReference>
<dbReference type="Proteomes" id="UP000278962">
    <property type="component" value="Unassembled WGS sequence"/>
</dbReference>
<feature type="transmembrane region" description="Helical" evidence="7">
    <location>
        <begin position="435"/>
        <end position="454"/>
    </location>
</feature>
<accession>A0A660LF29</accession>
<dbReference type="InterPro" id="IPR036259">
    <property type="entry name" value="MFS_trans_sf"/>
</dbReference>
<evidence type="ECO:0000256" key="1">
    <source>
        <dbReference type="ARBA" id="ARBA00004651"/>
    </source>
</evidence>
<dbReference type="GO" id="GO:0005886">
    <property type="term" value="C:plasma membrane"/>
    <property type="evidence" value="ECO:0007669"/>
    <property type="project" value="UniProtKB-SubCell"/>
</dbReference>
<feature type="transmembrane region" description="Helical" evidence="7">
    <location>
        <begin position="80"/>
        <end position="99"/>
    </location>
</feature>
<evidence type="ECO:0000259" key="8">
    <source>
        <dbReference type="PROSITE" id="PS50850"/>
    </source>
</evidence>
<organism evidence="9 10">
    <name type="scientific">Solirubrobacter pauli</name>
    <dbReference type="NCBI Taxonomy" id="166793"/>
    <lineage>
        <taxon>Bacteria</taxon>
        <taxon>Bacillati</taxon>
        <taxon>Actinomycetota</taxon>
        <taxon>Thermoleophilia</taxon>
        <taxon>Solirubrobacterales</taxon>
        <taxon>Solirubrobacteraceae</taxon>
        <taxon>Solirubrobacter</taxon>
    </lineage>
</organism>
<dbReference type="PROSITE" id="PS50850">
    <property type="entry name" value="MFS"/>
    <property type="match status" value="1"/>
</dbReference>
<feature type="transmembrane region" description="Helical" evidence="7">
    <location>
        <begin position="225"/>
        <end position="248"/>
    </location>
</feature>
<evidence type="ECO:0000256" key="2">
    <source>
        <dbReference type="ARBA" id="ARBA00022448"/>
    </source>
</evidence>
<evidence type="ECO:0000256" key="5">
    <source>
        <dbReference type="ARBA" id="ARBA00022989"/>
    </source>
</evidence>
<evidence type="ECO:0000256" key="6">
    <source>
        <dbReference type="ARBA" id="ARBA00023136"/>
    </source>
</evidence>
<comment type="caution">
    <text evidence="9">The sequence shown here is derived from an EMBL/GenBank/DDBJ whole genome shotgun (WGS) entry which is preliminary data.</text>
</comment>
<proteinExistence type="predicted"/>
<keyword evidence="5 7" id="KW-1133">Transmembrane helix</keyword>
<feature type="transmembrane region" description="Helical" evidence="7">
    <location>
        <begin position="199"/>
        <end position="219"/>
    </location>
</feature>
<evidence type="ECO:0000313" key="9">
    <source>
        <dbReference type="EMBL" id="RKQ91524.1"/>
    </source>
</evidence>
<reference evidence="9 10" key="1">
    <citation type="submission" date="2018-10" db="EMBL/GenBank/DDBJ databases">
        <title>Genomic Encyclopedia of Archaeal and Bacterial Type Strains, Phase II (KMG-II): from individual species to whole genera.</title>
        <authorList>
            <person name="Goeker M."/>
        </authorList>
    </citation>
    <scope>NUCLEOTIDE SEQUENCE [LARGE SCALE GENOMIC DNA]</scope>
    <source>
        <strain evidence="9 10">DSM 14954</strain>
    </source>
</reference>
<keyword evidence="10" id="KW-1185">Reference proteome</keyword>
<dbReference type="CDD" id="cd17321">
    <property type="entry name" value="MFS_MMR_MDR_like"/>
    <property type="match status" value="1"/>
</dbReference>
<keyword evidence="2" id="KW-0813">Transport</keyword>